<keyword evidence="2" id="KW-1185">Reference proteome</keyword>
<reference evidence="1" key="1">
    <citation type="submission" date="2023-11" db="EMBL/GenBank/DDBJ databases">
        <authorList>
            <person name="Poullet M."/>
        </authorList>
    </citation>
    <scope>NUCLEOTIDE SEQUENCE</scope>
    <source>
        <strain evidence="1">E1834</strain>
    </source>
</reference>
<evidence type="ECO:0000313" key="1">
    <source>
        <dbReference type="EMBL" id="CAK5099262.1"/>
    </source>
</evidence>
<dbReference type="EMBL" id="CAVMJV010000105">
    <property type="protein sequence ID" value="CAK5099262.1"/>
    <property type="molecule type" value="Genomic_DNA"/>
</dbReference>
<name>A0ACB1AQH7_MELEN</name>
<evidence type="ECO:0000313" key="2">
    <source>
        <dbReference type="Proteomes" id="UP001497535"/>
    </source>
</evidence>
<proteinExistence type="predicted"/>
<sequence length="73" mass="8582">MLAIIHMNMYHREIMAMILFHNVQMWEVLAMEIPLTQLLILYIITTLNNLAVVMETRRMAMSSTNKLVLVMTM</sequence>
<protein>
    <submittedName>
        <fullName evidence="1">Uncharacterized protein</fullName>
    </submittedName>
</protein>
<comment type="caution">
    <text evidence="1">The sequence shown here is derived from an EMBL/GenBank/DDBJ whole genome shotgun (WGS) entry which is preliminary data.</text>
</comment>
<accession>A0ACB1AQH7</accession>
<gene>
    <name evidence="1" type="ORF">MENTE1834_LOCUS41798</name>
</gene>
<dbReference type="Proteomes" id="UP001497535">
    <property type="component" value="Unassembled WGS sequence"/>
</dbReference>
<organism evidence="1 2">
    <name type="scientific">Meloidogyne enterolobii</name>
    <name type="common">Root-knot nematode worm</name>
    <name type="synonym">Meloidogyne mayaguensis</name>
    <dbReference type="NCBI Taxonomy" id="390850"/>
    <lineage>
        <taxon>Eukaryota</taxon>
        <taxon>Metazoa</taxon>
        <taxon>Ecdysozoa</taxon>
        <taxon>Nematoda</taxon>
        <taxon>Chromadorea</taxon>
        <taxon>Rhabditida</taxon>
        <taxon>Tylenchina</taxon>
        <taxon>Tylenchomorpha</taxon>
        <taxon>Tylenchoidea</taxon>
        <taxon>Meloidogynidae</taxon>
        <taxon>Meloidogyninae</taxon>
        <taxon>Meloidogyne</taxon>
    </lineage>
</organism>